<proteinExistence type="predicted"/>
<dbReference type="Gene3D" id="3.30.10.20">
    <property type="match status" value="1"/>
</dbReference>
<evidence type="ECO:0000259" key="1">
    <source>
        <dbReference type="PROSITE" id="PS51178"/>
    </source>
</evidence>
<feature type="domain" description="PASTA" evidence="1">
    <location>
        <begin position="1"/>
        <end position="64"/>
    </location>
</feature>
<organism evidence="2">
    <name type="scientific">marine sediment metagenome</name>
    <dbReference type="NCBI Taxonomy" id="412755"/>
    <lineage>
        <taxon>unclassified sequences</taxon>
        <taxon>metagenomes</taxon>
        <taxon>ecological metagenomes</taxon>
    </lineage>
</organism>
<dbReference type="InterPro" id="IPR005543">
    <property type="entry name" value="PASTA_dom"/>
</dbReference>
<evidence type="ECO:0000313" key="2">
    <source>
        <dbReference type="EMBL" id="GAI67113.1"/>
    </source>
</evidence>
<comment type="caution">
    <text evidence="2">The sequence shown here is derived from an EMBL/GenBank/DDBJ whole genome shotgun (WGS) entry which is preliminary data.</text>
</comment>
<reference evidence="2" key="1">
    <citation type="journal article" date="2014" name="Front. Microbiol.">
        <title>High frequency of phylogenetically diverse reductive dehalogenase-homologous genes in deep subseafloor sedimentary metagenomes.</title>
        <authorList>
            <person name="Kawai M."/>
            <person name="Futagami T."/>
            <person name="Toyoda A."/>
            <person name="Takaki Y."/>
            <person name="Nishi S."/>
            <person name="Hori S."/>
            <person name="Arai W."/>
            <person name="Tsubouchi T."/>
            <person name="Morono Y."/>
            <person name="Uchiyama I."/>
            <person name="Ito T."/>
            <person name="Fujiyama A."/>
            <person name="Inagaki F."/>
            <person name="Takami H."/>
        </authorList>
    </citation>
    <scope>NUCLEOTIDE SEQUENCE</scope>
    <source>
        <strain evidence="2">Expedition CK06-06</strain>
    </source>
</reference>
<dbReference type="Pfam" id="PF03793">
    <property type="entry name" value="PASTA"/>
    <property type="match status" value="1"/>
</dbReference>
<dbReference type="CDD" id="cd06577">
    <property type="entry name" value="PASTA_pknB"/>
    <property type="match status" value="1"/>
</dbReference>
<name>X1QFY5_9ZZZZ</name>
<sequence>MIPDVIGMTKEDAKNTLKTAGFNDILIMEGEDFEENSNEKDKIFSQTPVSGTLCLNMILIKIGQQYLAG</sequence>
<protein>
    <recommendedName>
        <fullName evidence="1">PASTA domain-containing protein</fullName>
    </recommendedName>
</protein>
<dbReference type="SUPFAM" id="SSF54184">
    <property type="entry name" value="Penicillin-binding protein 2x (pbp-2x), c-terminal domain"/>
    <property type="match status" value="1"/>
</dbReference>
<dbReference type="EMBL" id="BARW01000638">
    <property type="protein sequence ID" value="GAI67113.1"/>
    <property type="molecule type" value="Genomic_DNA"/>
</dbReference>
<gene>
    <name evidence="2" type="ORF">S12H4_02559</name>
</gene>
<dbReference type="PROSITE" id="PS51178">
    <property type="entry name" value="PASTA"/>
    <property type="match status" value="1"/>
</dbReference>
<dbReference type="AlphaFoldDB" id="X1QFY5"/>
<accession>X1QFY5</accession>